<feature type="region of interest" description="Disordered" evidence="8">
    <location>
        <begin position="58"/>
        <end position="129"/>
    </location>
</feature>
<evidence type="ECO:0000256" key="5">
    <source>
        <dbReference type="ARBA" id="ARBA00023159"/>
    </source>
</evidence>
<dbReference type="Ensembl" id="ENSCMIT00000014086.1">
    <property type="protein sequence ID" value="ENSCMIP00000013783.1"/>
    <property type="gene ID" value="ENSCMIG00000006885.1"/>
</dbReference>
<feature type="compositionally biased region" description="Basic residues" evidence="8">
    <location>
        <begin position="60"/>
        <end position="69"/>
    </location>
</feature>
<dbReference type="Pfam" id="PF09596">
    <property type="entry name" value="MamL-1"/>
    <property type="match status" value="1"/>
</dbReference>
<accession>A0A4W3HA67</accession>
<dbReference type="Gene3D" id="6.10.250.970">
    <property type="match status" value="1"/>
</dbReference>
<evidence type="ECO:0000256" key="1">
    <source>
        <dbReference type="ARBA" id="ARBA00004324"/>
    </source>
</evidence>
<dbReference type="PANTHER" id="PTHR15692">
    <property type="entry name" value="MASTERMIND-LIKE"/>
    <property type="match status" value="1"/>
</dbReference>
<reference evidence="11" key="2">
    <citation type="journal article" date="2007" name="PLoS Biol.">
        <title>Survey sequencing and comparative analysis of the elephant shark (Callorhinchus milii) genome.</title>
        <authorList>
            <person name="Venkatesh B."/>
            <person name="Kirkness E.F."/>
            <person name="Loh Y.H."/>
            <person name="Halpern A.L."/>
            <person name="Lee A.P."/>
            <person name="Johnson J."/>
            <person name="Dandona N."/>
            <person name="Viswanathan L.D."/>
            <person name="Tay A."/>
            <person name="Venter J.C."/>
            <person name="Strausberg R.L."/>
            <person name="Brenner S."/>
        </authorList>
    </citation>
    <scope>NUCLEOTIDE SEQUENCE [LARGE SCALE GENOMIC DNA]</scope>
</reference>
<dbReference type="OMA" id="PCMITGT"/>
<sequence length="937" mass="101449">MADFVLPRRSAVVERLRKRIELCRRHHSGSESRYQLASAECLELERQRTFTLHQRCLQSKTKRAGKHRPPAPPAPPPPPGPRSDSLSLPEHLSPHGGVKRKLRADASPLNGDQQNGFGDGSYPGTKKIRLNGKDGVGLVPVNGSSNGVPAVSPLHQLDVKPAIGDDMLVSGNHPMGSLGGLKKDSNPDSSVQLNGKSDGSHTIPLLKDFKQEPLCDLGCMNPTGSSLSQNNMFPDINLNEQEWQELFDELNRSVPDQDIQDLFNEDFEEKKDSEPTVSSDHPSLPDNISVKIELCQPSYEHEQMGSPQTRPTSSGPTFSSCPMASVSAAPVVTGVSQTMPQVPGLPLVAARPVSSVLLPGNAARAMELNHAQQLQQMAAKQQRVQLMQKQQVQQAQPNQVPNWSAAPAQSPIASAYSREQPSSPSLYQQDFSQKLPMASMPPKSSPKAGSSYLQPNHVGMLSHQPPSSGQTSTSSQAALFSYANTKRLSHFEMNHNQRSAHQNKGTVFTYIQQRHISDEQKPKDLHTTAMPYRPHLQLSQVPVAFTTNRRDPPPVVIPGNHGNVAYLSSQRAAALKQHQLLMDQQKQQEQQQLQLQLHRQQILAEQVCNGPHSLARPPGSSQALPPVGTLAPNANSPRMFSLNPNLRQMGPGQNSVPGAGASQPELGLPQYGNIHSVQQGLYNMGSNLSQMLPRPVQGTIGNGQHSNQLQRQPSIGHAGAMVTGYGQNLLANSNLAQQHNKGPVSQPVSKAHPQRLPGSMASQSPTWQHQGLQTMNNQNQASSNLVAFNSTSTFHMQTAQPKMATQQFAQGMPRAGLNPTRPMGSIGSTVGGQIIAALGAPQTRTNQPTQQPAPGLTQSVADMTTFPAGQQLPTRGNPHCSQGYQVRNANQELSFSYGSQSGGNTLQGLASDADPLIDSLLKNRITEEWINNLDLNF</sequence>
<feature type="compositionally biased region" description="Low complexity" evidence="8">
    <location>
        <begin position="462"/>
        <end position="475"/>
    </location>
</feature>
<feature type="compositionally biased region" description="Polar residues" evidence="8">
    <location>
        <begin position="305"/>
        <end position="321"/>
    </location>
</feature>
<protein>
    <submittedName>
        <fullName evidence="10">Mastermind like transcriptional coactivator 1</fullName>
    </submittedName>
</protein>
<reference evidence="11" key="3">
    <citation type="journal article" date="2014" name="Nature">
        <title>Elephant shark genome provides unique insights into gnathostome evolution.</title>
        <authorList>
            <consortium name="International Elephant Shark Genome Sequencing Consortium"/>
            <person name="Venkatesh B."/>
            <person name="Lee A.P."/>
            <person name="Ravi V."/>
            <person name="Maurya A.K."/>
            <person name="Lian M.M."/>
            <person name="Swann J.B."/>
            <person name="Ohta Y."/>
            <person name="Flajnik M.F."/>
            <person name="Sutoh Y."/>
            <person name="Kasahara M."/>
            <person name="Hoon S."/>
            <person name="Gangu V."/>
            <person name="Roy S.W."/>
            <person name="Irimia M."/>
            <person name="Korzh V."/>
            <person name="Kondrychyn I."/>
            <person name="Lim Z.W."/>
            <person name="Tay B.H."/>
            <person name="Tohari S."/>
            <person name="Kong K.W."/>
            <person name="Ho S."/>
            <person name="Lorente-Galdos B."/>
            <person name="Quilez J."/>
            <person name="Marques-Bonet T."/>
            <person name="Raney B.J."/>
            <person name="Ingham P.W."/>
            <person name="Tay A."/>
            <person name="Hillier L.W."/>
            <person name="Minx P."/>
            <person name="Boehm T."/>
            <person name="Wilson R.K."/>
            <person name="Brenner S."/>
            <person name="Warren W.C."/>
        </authorList>
    </citation>
    <scope>NUCLEOTIDE SEQUENCE [LARGE SCALE GENOMIC DNA]</scope>
</reference>
<feature type="compositionally biased region" description="Polar residues" evidence="8">
    <location>
        <begin position="187"/>
        <end position="197"/>
    </location>
</feature>
<keyword evidence="5" id="KW-0010">Activator</keyword>
<evidence type="ECO:0000256" key="8">
    <source>
        <dbReference type="SAM" id="MobiDB-lite"/>
    </source>
</evidence>
<evidence type="ECO:0000313" key="11">
    <source>
        <dbReference type="Proteomes" id="UP000314986"/>
    </source>
</evidence>
<organism evidence="10 11">
    <name type="scientific">Callorhinchus milii</name>
    <name type="common">Ghost shark</name>
    <dbReference type="NCBI Taxonomy" id="7868"/>
    <lineage>
        <taxon>Eukaryota</taxon>
        <taxon>Metazoa</taxon>
        <taxon>Chordata</taxon>
        <taxon>Craniata</taxon>
        <taxon>Vertebrata</taxon>
        <taxon>Chondrichthyes</taxon>
        <taxon>Holocephali</taxon>
        <taxon>Chimaeriformes</taxon>
        <taxon>Callorhinchidae</taxon>
        <taxon>Callorhinchus</taxon>
    </lineage>
</organism>
<name>A0A4W3HA67_CALMI</name>
<dbReference type="GO" id="GO:0007221">
    <property type="term" value="P:positive regulation of transcription of Notch receptor target"/>
    <property type="evidence" value="ECO:0007669"/>
    <property type="project" value="InterPro"/>
</dbReference>
<reference evidence="10" key="5">
    <citation type="submission" date="2025-09" db="UniProtKB">
        <authorList>
            <consortium name="Ensembl"/>
        </authorList>
    </citation>
    <scope>IDENTIFICATION</scope>
</reference>
<feature type="region of interest" description="Disordered" evidence="8">
    <location>
        <begin position="170"/>
        <end position="203"/>
    </location>
</feature>
<dbReference type="PANTHER" id="PTHR15692:SF19">
    <property type="entry name" value="MASTERMIND-LIKE PROTEIN 1"/>
    <property type="match status" value="1"/>
</dbReference>
<feature type="domain" description="Neurogenic mastermind-like N-terminal" evidence="9">
    <location>
        <begin position="7"/>
        <end position="66"/>
    </location>
</feature>
<dbReference type="STRING" id="7868.ENSCMIP00000013783"/>
<dbReference type="SMART" id="SM01275">
    <property type="entry name" value="MamL-1"/>
    <property type="match status" value="1"/>
</dbReference>
<dbReference type="GeneTree" id="ENSGT00950000183201"/>
<feature type="region of interest" description="Disordered" evidence="8">
    <location>
        <begin position="738"/>
        <end position="765"/>
    </location>
</feature>
<reference evidence="11" key="1">
    <citation type="journal article" date="2006" name="Science">
        <title>Ancient noncoding elements conserved in the human genome.</title>
        <authorList>
            <person name="Venkatesh B."/>
            <person name="Kirkness E.F."/>
            <person name="Loh Y.H."/>
            <person name="Halpern A.L."/>
            <person name="Lee A.P."/>
            <person name="Johnson J."/>
            <person name="Dandona N."/>
            <person name="Viswanathan L.D."/>
            <person name="Tay A."/>
            <person name="Venter J.C."/>
            <person name="Strausberg R.L."/>
            <person name="Brenner S."/>
        </authorList>
    </citation>
    <scope>NUCLEOTIDE SEQUENCE [LARGE SCALE GENOMIC DNA]</scope>
</reference>
<dbReference type="GO" id="GO:0003713">
    <property type="term" value="F:transcription coactivator activity"/>
    <property type="evidence" value="ECO:0007669"/>
    <property type="project" value="InterPro"/>
</dbReference>
<evidence type="ECO:0000256" key="4">
    <source>
        <dbReference type="ARBA" id="ARBA00023015"/>
    </source>
</evidence>
<evidence type="ECO:0000256" key="2">
    <source>
        <dbReference type="ARBA" id="ARBA00008081"/>
    </source>
</evidence>
<dbReference type="InterPro" id="IPR046370">
    <property type="entry name" value="MAML_N_sf"/>
</dbReference>
<dbReference type="Proteomes" id="UP000314986">
    <property type="component" value="Unassembled WGS sequence"/>
</dbReference>
<dbReference type="Pfam" id="PF20801">
    <property type="entry name" value="MAML1_3_TAD2"/>
    <property type="match status" value="1"/>
</dbReference>
<evidence type="ECO:0000256" key="7">
    <source>
        <dbReference type="ARBA" id="ARBA00023242"/>
    </source>
</evidence>
<feature type="compositionally biased region" description="Low complexity" evidence="8">
    <location>
        <begin position="436"/>
        <end position="451"/>
    </location>
</feature>
<dbReference type="AlphaFoldDB" id="A0A4W3HA67"/>
<reference evidence="10" key="4">
    <citation type="submission" date="2025-08" db="UniProtKB">
        <authorList>
            <consortium name="Ensembl"/>
        </authorList>
    </citation>
    <scope>IDENTIFICATION</scope>
</reference>
<proteinExistence type="inferred from homology"/>
<keyword evidence="3" id="KW-0914">Notch signaling pathway</keyword>
<keyword evidence="7" id="KW-0539">Nucleus</keyword>
<comment type="similarity">
    <text evidence="2">Belongs to the mastermind family.</text>
</comment>
<feature type="region of interest" description="Disordered" evidence="8">
    <location>
        <begin position="300"/>
        <end position="321"/>
    </location>
</feature>
<keyword evidence="6" id="KW-0804">Transcription</keyword>
<evidence type="ECO:0000256" key="6">
    <source>
        <dbReference type="ARBA" id="ARBA00023163"/>
    </source>
</evidence>
<dbReference type="InterPro" id="IPR019082">
    <property type="entry name" value="Mastermind-like_N"/>
</dbReference>
<keyword evidence="4" id="KW-0805">Transcription regulation</keyword>
<dbReference type="InParanoid" id="A0A4W3HA67"/>
<dbReference type="InterPro" id="IPR046369">
    <property type="entry name" value="MAML1-3"/>
</dbReference>
<dbReference type="GO" id="GO:0016607">
    <property type="term" value="C:nuclear speck"/>
    <property type="evidence" value="ECO:0007669"/>
    <property type="project" value="UniProtKB-SubCell"/>
</dbReference>
<feature type="region of interest" description="Disordered" evidence="8">
    <location>
        <begin position="436"/>
        <end position="475"/>
    </location>
</feature>
<comment type="subcellular location">
    <subcellularLocation>
        <location evidence="1">Nucleus speckle</location>
    </subcellularLocation>
</comment>
<dbReference type="InterPro" id="IPR048455">
    <property type="entry name" value="MAML1_3_TAD2"/>
</dbReference>
<feature type="compositionally biased region" description="Pro residues" evidence="8">
    <location>
        <begin position="70"/>
        <end position="81"/>
    </location>
</feature>
<evidence type="ECO:0000259" key="9">
    <source>
        <dbReference type="SMART" id="SM01275"/>
    </source>
</evidence>
<evidence type="ECO:0000313" key="10">
    <source>
        <dbReference type="Ensembl" id="ENSCMIP00000013783.1"/>
    </source>
</evidence>
<evidence type="ECO:0000256" key="3">
    <source>
        <dbReference type="ARBA" id="ARBA00022976"/>
    </source>
</evidence>
<keyword evidence="11" id="KW-1185">Reference proteome</keyword>